<dbReference type="PANTHER" id="PTHR46383">
    <property type="entry name" value="ASPARTATE AMINOTRANSFERASE"/>
    <property type="match status" value="1"/>
</dbReference>
<evidence type="ECO:0000256" key="5">
    <source>
        <dbReference type="ARBA" id="ARBA00022898"/>
    </source>
</evidence>
<dbReference type="AlphaFoldDB" id="A0A931G6G7"/>
<evidence type="ECO:0000256" key="3">
    <source>
        <dbReference type="ARBA" id="ARBA00022576"/>
    </source>
</evidence>
<comment type="caution">
    <text evidence="7">The sequence shown here is derived from an EMBL/GenBank/DDBJ whole genome shotgun (WGS) entry which is preliminary data.</text>
</comment>
<reference evidence="7" key="1">
    <citation type="submission" date="2020-07" db="EMBL/GenBank/DDBJ databases">
        <title>Severe corrosion of carbon steel in oil field produced water can be linked to methanogenic archaea containing a special type of NiFe hydrogenase.</title>
        <authorList>
            <person name="Lahme S."/>
            <person name="Mand J."/>
            <person name="Longwell J."/>
            <person name="Smith R."/>
            <person name="Enning D."/>
        </authorList>
    </citation>
    <scope>NUCLEOTIDE SEQUENCE</scope>
    <source>
        <strain evidence="7">MIC098Bin6</strain>
    </source>
</reference>
<accession>A0A931G6G7</accession>
<dbReference type="GO" id="GO:0030170">
    <property type="term" value="F:pyridoxal phosphate binding"/>
    <property type="evidence" value="ECO:0007669"/>
    <property type="project" value="InterPro"/>
</dbReference>
<dbReference type="InterPro" id="IPR004839">
    <property type="entry name" value="Aminotransferase_I/II_large"/>
</dbReference>
<dbReference type="GO" id="GO:0006520">
    <property type="term" value="P:amino acid metabolic process"/>
    <property type="evidence" value="ECO:0007669"/>
    <property type="project" value="InterPro"/>
</dbReference>
<dbReference type="SUPFAM" id="SSF53383">
    <property type="entry name" value="PLP-dependent transferases"/>
    <property type="match status" value="1"/>
</dbReference>
<proteinExistence type="inferred from homology"/>
<evidence type="ECO:0000256" key="1">
    <source>
        <dbReference type="ARBA" id="ARBA00001933"/>
    </source>
</evidence>
<evidence type="ECO:0000313" key="7">
    <source>
        <dbReference type="EMBL" id="MBG0778336.1"/>
    </source>
</evidence>
<dbReference type="Pfam" id="PF00155">
    <property type="entry name" value="Aminotran_1_2"/>
    <property type="match status" value="1"/>
</dbReference>
<protein>
    <submittedName>
        <fullName evidence="7">Pyridoxal phosphate-dependent aminotransferase</fullName>
    </submittedName>
</protein>
<dbReference type="InterPro" id="IPR015424">
    <property type="entry name" value="PyrdxlP-dep_Trfase"/>
</dbReference>
<dbReference type="GO" id="GO:0008483">
    <property type="term" value="F:transaminase activity"/>
    <property type="evidence" value="ECO:0007669"/>
    <property type="project" value="UniProtKB-KW"/>
</dbReference>
<comment type="cofactor">
    <cofactor evidence="1">
        <name>pyridoxal 5'-phosphate</name>
        <dbReference type="ChEBI" id="CHEBI:597326"/>
    </cofactor>
</comment>
<sequence>METPINREIVKQEIDKMGLESVGMASIRELNRIVNNIETATGDAFIRMEMGVPGLAPPQIAVDAEIEALKQGVGSKYPPFDGIPQLKTEISAFVKNFVDIEIPAESCFPTVGSMQGCYMAMMCCSRRIKGKEKLLFIDPGFPVNKLQAKVLGMPFAHFDVYEYRGDKLGPKLESFLEQGDVAAIMYSNPNNPAWICFTEKELETIGSLATQYDCIVMEDLAYFGMDFRKNYSIPGQPPFIPSVAKFTDNYILLISSSKSFSMAGQRIGMSAIPEKLFHSTGNNLKSFFGSDRFGYAYIFGAMYALSSGVSHSNQYGLLGLLKAVNSGEFNFVDHVKEYGDRAGAMKQMFTQNGFKIVYDMDDDKPIADGFYFTISYPGFTGVELVEELLYYGISAISLSTTGSDRHEGLRACVSLTGKERFNELADRLTRFQADHPESSDFKIIHA</sequence>
<evidence type="ECO:0000313" key="8">
    <source>
        <dbReference type="Proteomes" id="UP000706172"/>
    </source>
</evidence>
<keyword evidence="4" id="KW-0808">Transferase</keyword>
<evidence type="ECO:0000259" key="6">
    <source>
        <dbReference type="Pfam" id="PF00155"/>
    </source>
</evidence>
<dbReference type="PANTHER" id="PTHR46383:SF1">
    <property type="entry name" value="ASPARTATE AMINOTRANSFERASE"/>
    <property type="match status" value="1"/>
</dbReference>
<dbReference type="Proteomes" id="UP000706172">
    <property type="component" value="Unassembled WGS sequence"/>
</dbReference>
<feature type="domain" description="Aminotransferase class I/classII large" evidence="6">
    <location>
        <begin position="55"/>
        <end position="427"/>
    </location>
</feature>
<name>A0A931G6G7_9BACT</name>
<gene>
    <name evidence="7" type="ORF">H0S81_00165</name>
</gene>
<dbReference type="EMBL" id="JACCQK010000006">
    <property type="protein sequence ID" value="MBG0778336.1"/>
    <property type="molecule type" value="Genomic_DNA"/>
</dbReference>
<organism evidence="7 8">
    <name type="scientific">Desulfotignum balticum</name>
    <dbReference type="NCBI Taxonomy" id="115781"/>
    <lineage>
        <taxon>Bacteria</taxon>
        <taxon>Pseudomonadati</taxon>
        <taxon>Thermodesulfobacteriota</taxon>
        <taxon>Desulfobacteria</taxon>
        <taxon>Desulfobacterales</taxon>
        <taxon>Desulfobacteraceae</taxon>
        <taxon>Desulfotignum</taxon>
    </lineage>
</organism>
<dbReference type="Gene3D" id="3.40.640.10">
    <property type="entry name" value="Type I PLP-dependent aspartate aminotransferase-like (Major domain)"/>
    <property type="match status" value="1"/>
</dbReference>
<dbReference type="Gene3D" id="3.90.1150.100">
    <property type="match status" value="2"/>
</dbReference>
<keyword evidence="3 7" id="KW-0032">Aminotransferase</keyword>
<dbReference type="InterPro" id="IPR015421">
    <property type="entry name" value="PyrdxlP-dep_Trfase_major"/>
</dbReference>
<dbReference type="InterPro" id="IPR050596">
    <property type="entry name" value="AspAT/PAT-like"/>
</dbReference>
<evidence type="ECO:0000256" key="4">
    <source>
        <dbReference type="ARBA" id="ARBA00022679"/>
    </source>
</evidence>
<keyword evidence="5" id="KW-0663">Pyridoxal phosphate</keyword>
<dbReference type="CDD" id="cd00609">
    <property type="entry name" value="AAT_like"/>
    <property type="match status" value="1"/>
</dbReference>
<evidence type="ECO:0000256" key="2">
    <source>
        <dbReference type="ARBA" id="ARBA00007441"/>
    </source>
</evidence>
<comment type="similarity">
    <text evidence="2">Belongs to the class-I pyridoxal-phosphate-dependent aminotransferase family.</text>
</comment>